<keyword evidence="4 5" id="KW-0472">Membrane</keyword>
<dbReference type="Pfam" id="PF00001">
    <property type="entry name" value="7tm_1"/>
    <property type="match status" value="1"/>
</dbReference>
<feature type="transmembrane region" description="Helical" evidence="5">
    <location>
        <begin position="78"/>
        <end position="99"/>
    </location>
</feature>
<evidence type="ECO:0000259" key="6">
    <source>
        <dbReference type="PROSITE" id="PS50262"/>
    </source>
</evidence>
<keyword evidence="3 5" id="KW-1133">Transmembrane helix</keyword>
<protein>
    <recommendedName>
        <fullName evidence="6">G-protein coupled receptors family 1 profile domain-containing protein</fullName>
    </recommendedName>
</protein>
<feature type="transmembrane region" description="Helical" evidence="5">
    <location>
        <begin position="7"/>
        <end position="26"/>
    </location>
</feature>
<comment type="caution">
    <text evidence="7">The sequence shown here is derived from an EMBL/GenBank/DDBJ whole genome shotgun (WGS) entry which is preliminary data.</text>
</comment>
<feature type="transmembrane region" description="Helical" evidence="5">
    <location>
        <begin position="38"/>
        <end position="58"/>
    </location>
</feature>
<reference evidence="7" key="1">
    <citation type="submission" date="2021-02" db="EMBL/GenBank/DDBJ databases">
        <authorList>
            <person name="Nowell W R."/>
        </authorList>
    </citation>
    <scope>NUCLEOTIDE SEQUENCE</scope>
</reference>
<evidence type="ECO:0000313" key="7">
    <source>
        <dbReference type="EMBL" id="CAF0989752.1"/>
    </source>
</evidence>
<dbReference type="PROSITE" id="PS50262">
    <property type="entry name" value="G_PROTEIN_RECEP_F1_2"/>
    <property type="match status" value="1"/>
</dbReference>
<dbReference type="InterPro" id="IPR000276">
    <property type="entry name" value="GPCR_Rhodpsn"/>
</dbReference>
<evidence type="ECO:0000256" key="2">
    <source>
        <dbReference type="ARBA" id="ARBA00022692"/>
    </source>
</evidence>
<evidence type="ECO:0000256" key="3">
    <source>
        <dbReference type="ARBA" id="ARBA00022989"/>
    </source>
</evidence>
<accession>A0A814G6X1</accession>
<evidence type="ECO:0000256" key="5">
    <source>
        <dbReference type="SAM" id="Phobius"/>
    </source>
</evidence>
<feature type="transmembrane region" description="Helical" evidence="5">
    <location>
        <begin position="212"/>
        <end position="233"/>
    </location>
</feature>
<proteinExistence type="predicted"/>
<dbReference type="SUPFAM" id="SSF81321">
    <property type="entry name" value="Family A G protein-coupled receptor-like"/>
    <property type="match status" value="1"/>
</dbReference>
<name>A0A814G6X1_ADIRI</name>
<feature type="transmembrane region" description="Helical" evidence="5">
    <location>
        <begin position="131"/>
        <end position="155"/>
    </location>
</feature>
<dbReference type="CDD" id="cd00637">
    <property type="entry name" value="7tm_classA_rhodopsin-like"/>
    <property type="match status" value="1"/>
</dbReference>
<dbReference type="PROSITE" id="PS00237">
    <property type="entry name" value="G_PROTEIN_RECEP_F1_1"/>
    <property type="match status" value="1"/>
</dbReference>
<dbReference type="InterPro" id="IPR017452">
    <property type="entry name" value="GPCR_Rhodpsn_7TM"/>
</dbReference>
<feature type="domain" description="G-protein coupled receptors family 1 profile" evidence="6">
    <location>
        <begin position="1"/>
        <end position="229"/>
    </location>
</feature>
<dbReference type="AlphaFoldDB" id="A0A814G6X1"/>
<dbReference type="Proteomes" id="UP000663828">
    <property type="component" value="Unassembled WGS sequence"/>
</dbReference>
<evidence type="ECO:0000313" key="8">
    <source>
        <dbReference type="Proteomes" id="UP000663828"/>
    </source>
</evidence>
<gene>
    <name evidence="7" type="ORF">XAT740_LOCUS12632</name>
</gene>
<sequence length="261" mass="30575">MGPLEQSYLHLHFSALFRSAIILFYQGKVAFSSDRFCAYWYVLTSFINMSSVQLNAYLSIERYFLIFHNPFLIKHKIIVHYIPMITFIVMPFVYVVYVVNFMPCVNHFDYHSWACGTACYLIHPVTGTFSWVFAIIAPLIVMIISNTVLIARVLYFKKRMMQRRIWYKNRKMLLQLLSLVGMLYISWMPSGITSVINNYYPTSISMELTVNWTLICFIYVATLFSPLTTILAIPELKEEIFRSLNQWTKSRSSIRIIPAAQ</sequence>
<feature type="transmembrane region" description="Helical" evidence="5">
    <location>
        <begin position="176"/>
        <end position="200"/>
    </location>
</feature>
<keyword evidence="2 5" id="KW-0812">Transmembrane</keyword>
<dbReference type="Gene3D" id="1.20.1070.10">
    <property type="entry name" value="Rhodopsin 7-helix transmembrane proteins"/>
    <property type="match status" value="1"/>
</dbReference>
<dbReference type="GO" id="GO:0016020">
    <property type="term" value="C:membrane"/>
    <property type="evidence" value="ECO:0007669"/>
    <property type="project" value="UniProtKB-SubCell"/>
</dbReference>
<dbReference type="EMBL" id="CAJNOR010000716">
    <property type="protein sequence ID" value="CAF0989752.1"/>
    <property type="molecule type" value="Genomic_DNA"/>
</dbReference>
<dbReference type="GO" id="GO:0004930">
    <property type="term" value="F:G protein-coupled receptor activity"/>
    <property type="evidence" value="ECO:0007669"/>
    <property type="project" value="InterPro"/>
</dbReference>
<comment type="subcellular location">
    <subcellularLocation>
        <location evidence="1">Membrane</location>
    </subcellularLocation>
</comment>
<evidence type="ECO:0000256" key="4">
    <source>
        <dbReference type="ARBA" id="ARBA00023136"/>
    </source>
</evidence>
<keyword evidence="8" id="KW-1185">Reference proteome</keyword>
<evidence type="ECO:0000256" key="1">
    <source>
        <dbReference type="ARBA" id="ARBA00004370"/>
    </source>
</evidence>
<organism evidence="7 8">
    <name type="scientific">Adineta ricciae</name>
    <name type="common">Rotifer</name>
    <dbReference type="NCBI Taxonomy" id="249248"/>
    <lineage>
        <taxon>Eukaryota</taxon>
        <taxon>Metazoa</taxon>
        <taxon>Spiralia</taxon>
        <taxon>Gnathifera</taxon>
        <taxon>Rotifera</taxon>
        <taxon>Eurotatoria</taxon>
        <taxon>Bdelloidea</taxon>
        <taxon>Adinetida</taxon>
        <taxon>Adinetidae</taxon>
        <taxon>Adineta</taxon>
    </lineage>
</organism>